<keyword evidence="5 9" id="KW-1133">Transmembrane helix</keyword>
<keyword evidence="4 8" id="KW-0812">Transmembrane</keyword>
<organism evidence="11 12">
    <name type="scientific">Pseudonaja textilis</name>
    <name type="common">Eastern brown snake</name>
    <dbReference type="NCBI Taxonomy" id="8673"/>
    <lineage>
        <taxon>Eukaryota</taxon>
        <taxon>Metazoa</taxon>
        <taxon>Chordata</taxon>
        <taxon>Craniata</taxon>
        <taxon>Vertebrata</taxon>
        <taxon>Euteleostomi</taxon>
        <taxon>Lepidosauria</taxon>
        <taxon>Squamata</taxon>
        <taxon>Bifurcata</taxon>
        <taxon>Unidentata</taxon>
        <taxon>Episquamata</taxon>
        <taxon>Toxicofera</taxon>
        <taxon>Serpentes</taxon>
        <taxon>Colubroidea</taxon>
        <taxon>Elapidae</taxon>
        <taxon>Hydrophiinae</taxon>
        <taxon>Pseudonaja</taxon>
    </lineage>
</organism>
<evidence type="ECO:0000313" key="11">
    <source>
        <dbReference type="Ensembl" id="ENSPTXP00000010513.1"/>
    </source>
</evidence>
<accession>A0A670YLV3</accession>
<dbReference type="InterPro" id="IPR002120">
    <property type="entry name" value="TRH_rcpt_1"/>
</dbReference>
<reference evidence="11" key="1">
    <citation type="submission" date="2025-08" db="UniProtKB">
        <authorList>
            <consortium name="Ensembl"/>
        </authorList>
    </citation>
    <scope>IDENTIFICATION</scope>
</reference>
<protein>
    <recommendedName>
        <fullName evidence="3">Thyrotropin-releasing hormone receptor</fullName>
    </recommendedName>
    <alternativeName>
        <fullName evidence="7">Thyroliberin receptor</fullName>
    </alternativeName>
</protein>
<dbReference type="PRINTS" id="PR01846">
    <property type="entry name" value="TRHRFAMILY"/>
</dbReference>
<keyword evidence="8" id="KW-0297">G-protein coupled receptor</keyword>
<comment type="subcellular location">
    <subcellularLocation>
        <location evidence="2">Membrane</location>
    </subcellularLocation>
</comment>
<feature type="transmembrane region" description="Helical" evidence="9">
    <location>
        <begin position="197"/>
        <end position="218"/>
    </location>
</feature>
<dbReference type="PRINTS" id="PR00751">
    <property type="entry name" value="THYROLIBRINR"/>
</dbReference>
<dbReference type="GeneTree" id="ENSGT01150000286932"/>
<reference evidence="11" key="2">
    <citation type="submission" date="2025-09" db="UniProtKB">
        <authorList>
            <consortium name="Ensembl"/>
        </authorList>
    </citation>
    <scope>IDENTIFICATION</scope>
</reference>
<name>A0A670YLV3_PSETE</name>
<evidence type="ECO:0000256" key="6">
    <source>
        <dbReference type="ARBA" id="ARBA00023136"/>
    </source>
</evidence>
<comment type="similarity">
    <text evidence="8">Belongs to the G-protein coupled receptor 1 family.</text>
</comment>
<proteinExistence type="inferred from homology"/>
<dbReference type="InterPro" id="IPR000276">
    <property type="entry name" value="GPCR_Rhodpsn"/>
</dbReference>
<feature type="transmembrane region" description="Helical" evidence="9">
    <location>
        <begin position="92"/>
        <end position="120"/>
    </location>
</feature>
<dbReference type="AlphaFoldDB" id="A0A670YLV3"/>
<dbReference type="InterPro" id="IPR017452">
    <property type="entry name" value="GPCR_Rhodpsn_7TM"/>
</dbReference>
<sequence>TSVLPSSPGANTLLNKMPQLPLEVQVVTILLVLLICGVGIAGNIMVVLVVLRTKHMVTPTNCYLVSLAIADLIVLLAAGLPNISEVVASWVYGYAGCLCITYLQYLGINISACSITAFTVERYIAICHSIKAQLLCTVARAKRIIAVLWLCTSLYCLMWFFLVDTSKAMFADGTQVSCGYRVSRNLYMPIYFLDFTIFYVIPLGLATILYGLIARILFMNPLPATPQHASRMIKSLSLSLYNSKVTKMLAVVVILFALLWMPYRTLVVVNSFMDPPYLNSWFVLFCRLCIYLNSAINPVIYNLMSQKFRAAFRKLCKCEQKRTEIATQFNTPVFYSTMKDYSHDSSDHNVTEQEDLNGCPPIVRKKLIFPSKHGT</sequence>
<evidence type="ECO:0000256" key="4">
    <source>
        <dbReference type="ARBA" id="ARBA00022692"/>
    </source>
</evidence>
<dbReference type="Gene3D" id="1.20.1070.10">
    <property type="entry name" value="Rhodopsin 7-helix transmembrane proteins"/>
    <property type="match status" value="1"/>
</dbReference>
<evidence type="ECO:0000256" key="2">
    <source>
        <dbReference type="ARBA" id="ARBA00004370"/>
    </source>
</evidence>
<evidence type="ECO:0000256" key="7">
    <source>
        <dbReference type="ARBA" id="ARBA00032251"/>
    </source>
</evidence>
<dbReference type="Proteomes" id="UP000472273">
    <property type="component" value="Unplaced"/>
</dbReference>
<evidence type="ECO:0000256" key="1">
    <source>
        <dbReference type="ARBA" id="ARBA00004100"/>
    </source>
</evidence>
<keyword evidence="6 9" id="KW-0472">Membrane</keyword>
<dbReference type="Pfam" id="PF00001">
    <property type="entry name" value="7tm_1"/>
    <property type="match status" value="1"/>
</dbReference>
<evidence type="ECO:0000259" key="10">
    <source>
        <dbReference type="PROSITE" id="PS50262"/>
    </source>
</evidence>
<dbReference type="GO" id="GO:0016020">
    <property type="term" value="C:membrane"/>
    <property type="evidence" value="ECO:0007669"/>
    <property type="project" value="UniProtKB-SubCell"/>
</dbReference>
<keyword evidence="8" id="KW-0675">Receptor</keyword>
<feature type="transmembrane region" description="Helical" evidence="9">
    <location>
        <begin position="141"/>
        <end position="162"/>
    </location>
</feature>
<comment type="function">
    <text evidence="1">Receptor for thyrotropin-releasing hormone (TRH). Upon ligand binding, this G-protein-coupled receptor triggers activation of the phosphatidylinositol (IP3)-calcium-protein kinase C (PKC) pathway.</text>
</comment>
<evidence type="ECO:0000256" key="3">
    <source>
        <dbReference type="ARBA" id="ARBA00018873"/>
    </source>
</evidence>
<keyword evidence="12" id="KW-1185">Reference proteome</keyword>
<dbReference type="GO" id="GO:0007200">
    <property type="term" value="P:phospholipase C-activating G protein-coupled receptor signaling pathway"/>
    <property type="evidence" value="ECO:0007669"/>
    <property type="project" value="TreeGrafter"/>
</dbReference>
<evidence type="ECO:0000313" key="12">
    <source>
        <dbReference type="Proteomes" id="UP000472273"/>
    </source>
</evidence>
<dbReference type="CDD" id="cd14995">
    <property type="entry name" value="7tmA_TRH-R"/>
    <property type="match status" value="1"/>
</dbReference>
<feature type="domain" description="G-protein coupled receptors family 1 profile" evidence="10">
    <location>
        <begin position="42"/>
        <end position="301"/>
    </location>
</feature>
<dbReference type="Ensembl" id="ENSPTXT00000010864.1">
    <property type="protein sequence ID" value="ENSPTXP00000010513.1"/>
    <property type="gene ID" value="ENSPTXG00000007444.1"/>
</dbReference>
<dbReference type="GO" id="GO:0004997">
    <property type="term" value="F:thyrotropin-releasing hormone receptor activity"/>
    <property type="evidence" value="ECO:0007669"/>
    <property type="project" value="InterPro"/>
</dbReference>
<feature type="transmembrane region" description="Helical" evidence="9">
    <location>
        <begin position="239"/>
        <end position="261"/>
    </location>
</feature>
<feature type="transmembrane region" description="Helical" evidence="9">
    <location>
        <begin position="63"/>
        <end position="80"/>
    </location>
</feature>
<evidence type="ECO:0000256" key="9">
    <source>
        <dbReference type="SAM" id="Phobius"/>
    </source>
</evidence>
<dbReference type="OMA" id="MCIYLNS"/>
<dbReference type="PRINTS" id="PR00237">
    <property type="entry name" value="GPCRRHODOPSN"/>
</dbReference>
<keyword evidence="8" id="KW-0807">Transducer</keyword>
<feature type="transmembrane region" description="Helical" evidence="9">
    <location>
        <begin position="281"/>
        <end position="304"/>
    </location>
</feature>
<dbReference type="PROSITE" id="PS50262">
    <property type="entry name" value="G_PROTEIN_RECEP_F1_2"/>
    <property type="match status" value="1"/>
</dbReference>
<dbReference type="PANTHER" id="PTHR46061">
    <property type="entry name" value="THYROTROPIN-RELEASING HORMONE RECEPTOR"/>
    <property type="match status" value="1"/>
</dbReference>
<evidence type="ECO:0000256" key="5">
    <source>
        <dbReference type="ARBA" id="ARBA00022989"/>
    </source>
</evidence>
<dbReference type="PANTHER" id="PTHR46061:SF1">
    <property type="entry name" value="THYROTROPIN-RELEASING HORMONE RECEPTOR"/>
    <property type="match status" value="1"/>
</dbReference>
<dbReference type="PROSITE" id="PS00237">
    <property type="entry name" value="G_PROTEIN_RECEP_F1_1"/>
    <property type="match status" value="1"/>
</dbReference>
<feature type="transmembrane region" description="Helical" evidence="9">
    <location>
        <begin position="26"/>
        <end position="51"/>
    </location>
</feature>
<dbReference type="SUPFAM" id="SSF81321">
    <property type="entry name" value="Family A G protein-coupled receptor-like"/>
    <property type="match status" value="1"/>
</dbReference>
<evidence type="ECO:0000256" key="8">
    <source>
        <dbReference type="RuleBase" id="RU000688"/>
    </source>
</evidence>